<dbReference type="STRING" id="1232681.ADIS_3420"/>
<dbReference type="InterPro" id="IPR015797">
    <property type="entry name" value="NUDIX_hydrolase-like_dom_sf"/>
</dbReference>
<dbReference type="PATRIC" id="fig|1288963.3.peg.3413"/>
<sequence>MKKLAWAMKIFINDKPLELCSPSELQTNRTFEVIYDKPEDLPHFTGLFDDVLIINPSREIIVKLLYLLRTRKLKKLDSITVVSGIKEELQEFIKSRFYIVKAAGGVVTKEDDKILFIHRLGKWDFPKGKFEKKETPEACAIREVEEECGLKVRLKAPIGKTWHTYTQNRKNILKKTYWYSMECVKDSEMAPQVEEGIDDIRWMTHQEAKIALVNSYPSMRYLYKRFLKSCPKVLQMS</sequence>
<evidence type="ECO:0000259" key="4">
    <source>
        <dbReference type="PROSITE" id="PS51462"/>
    </source>
</evidence>
<evidence type="ECO:0000313" key="6">
    <source>
        <dbReference type="Proteomes" id="UP000013909"/>
    </source>
</evidence>
<evidence type="ECO:0000256" key="2">
    <source>
        <dbReference type="ARBA" id="ARBA00022801"/>
    </source>
</evidence>
<proteinExistence type="inferred from homology"/>
<evidence type="ECO:0000313" key="5">
    <source>
        <dbReference type="EMBL" id="EON76292.1"/>
    </source>
</evidence>
<keyword evidence="6" id="KW-1185">Reference proteome</keyword>
<dbReference type="PROSITE" id="PS51462">
    <property type="entry name" value="NUDIX"/>
    <property type="match status" value="1"/>
</dbReference>
<comment type="caution">
    <text evidence="5">The sequence shown here is derived from an EMBL/GenBank/DDBJ whole genome shotgun (WGS) entry which is preliminary data.</text>
</comment>
<name>R7ZQD4_9BACT</name>
<comment type="cofactor">
    <cofactor evidence="1">
        <name>Mg(2+)</name>
        <dbReference type="ChEBI" id="CHEBI:18420"/>
    </cofactor>
</comment>
<keyword evidence="2 3" id="KW-0378">Hydrolase</keyword>
<dbReference type="GO" id="GO:0004081">
    <property type="term" value="F:bis(5'-nucleosyl)-tetraphosphatase (asymmetrical) activity"/>
    <property type="evidence" value="ECO:0007669"/>
    <property type="project" value="UniProtKB-EC"/>
</dbReference>
<reference evidence="5 6" key="1">
    <citation type="submission" date="2013-02" db="EMBL/GenBank/DDBJ databases">
        <title>A novel strain isolated from Lonar lake, Maharashtra, India.</title>
        <authorList>
            <person name="Singh A."/>
        </authorList>
    </citation>
    <scope>NUCLEOTIDE SEQUENCE [LARGE SCALE GENOMIC DNA]</scope>
    <source>
        <strain evidence="5 6">AK24</strain>
    </source>
</reference>
<dbReference type="InterPro" id="IPR020476">
    <property type="entry name" value="Nudix_hydrolase"/>
</dbReference>
<dbReference type="Gene3D" id="3.90.79.10">
    <property type="entry name" value="Nucleoside Triphosphate Pyrophosphohydrolase"/>
    <property type="match status" value="1"/>
</dbReference>
<dbReference type="EC" id="3.6.1.17" evidence="5"/>
<comment type="similarity">
    <text evidence="3">Belongs to the Nudix hydrolase family.</text>
</comment>
<organism evidence="5 6">
    <name type="scientific">Lunatimonas lonarensis</name>
    <dbReference type="NCBI Taxonomy" id="1232681"/>
    <lineage>
        <taxon>Bacteria</taxon>
        <taxon>Pseudomonadati</taxon>
        <taxon>Bacteroidota</taxon>
        <taxon>Cytophagia</taxon>
        <taxon>Cytophagales</taxon>
        <taxon>Cyclobacteriaceae</taxon>
    </lineage>
</organism>
<evidence type="ECO:0000256" key="3">
    <source>
        <dbReference type="RuleBase" id="RU003476"/>
    </source>
</evidence>
<evidence type="ECO:0000256" key="1">
    <source>
        <dbReference type="ARBA" id="ARBA00001946"/>
    </source>
</evidence>
<dbReference type="EMBL" id="AQHR01000088">
    <property type="protein sequence ID" value="EON76292.1"/>
    <property type="molecule type" value="Genomic_DNA"/>
</dbReference>
<dbReference type="PANTHER" id="PTHR43046:SF14">
    <property type="entry name" value="MUTT_NUDIX FAMILY PROTEIN"/>
    <property type="match status" value="1"/>
</dbReference>
<dbReference type="PROSITE" id="PS00893">
    <property type="entry name" value="NUDIX_BOX"/>
    <property type="match status" value="1"/>
</dbReference>
<accession>R7ZQD4</accession>
<dbReference type="CDD" id="cd03673">
    <property type="entry name" value="NUDIX_Ap6A_hydrolase"/>
    <property type="match status" value="1"/>
</dbReference>
<dbReference type="InterPro" id="IPR020084">
    <property type="entry name" value="NUDIX_hydrolase_CS"/>
</dbReference>
<dbReference type="Proteomes" id="UP000013909">
    <property type="component" value="Unassembled WGS sequence"/>
</dbReference>
<dbReference type="InterPro" id="IPR000086">
    <property type="entry name" value="NUDIX_hydrolase_dom"/>
</dbReference>
<dbReference type="SUPFAM" id="SSF55811">
    <property type="entry name" value="Nudix"/>
    <property type="match status" value="1"/>
</dbReference>
<dbReference type="PRINTS" id="PR00502">
    <property type="entry name" value="NUDIXFAMILY"/>
</dbReference>
<dbReference type="PANTHER" id="PTHR43046">
    <property type="entry name" value="GDP-MANNOSE MANNOSYL HYDROLASE"/>
    <property type="match status" value="1"/>
</dbReference>
<protein>
    <submittedName>
        <fullName evidence="5">Bis(5'-nucleosyl)-tetraphosphatase (Asymmetrical)</fullName>
        <ecNumber evidence="5">3.6.1.17</ecNumber>
    </submittedName>
</protein>
<dbReference type="Pfam" id="PF00293">
    <property type="entry name" value="NUDIX"/>
    <property type="match status" value="1"/>
</dbReference>
<dbReference type="AlphaFoldDB" id="R7ZQD4"/>
<gene>
    <name evidence="5" type="ORF">ADIS_3420</name>
</gene>
<feature type="domain" description="Nudix hydrolase" evidence="4">
    <location>
        <begin position="98"/>
        <end position="226"/>
    </location>
</feature>